<sequence>MKRIICVAAAVAGAALVVPATAQAAPVPVQQSPATTMVSSGLAVAMLWRANVAVQTRSAGVVSISAPADGRICMSNGYATLIRVDYVNRTTGARGGVTVKPCQNFANPTPAAVDARTGAGNVTFTTTFVGAPMAVPGKGSFTVR</sequence>
<comment type="caution">
    <text evidence="2">The sequence shown here is derived from an EMBL/GenBank/DDBJ whole genome shotgun (WGS) entry which is preliminary data.</text>
</comment>
<evidence type="ECO:0000313" key="2">
    <source>
        <dbReference type="EMBL" id="KXP14110.1"/>
    </source>
</evidence>
<gene>
    <name evidence="2" type="ORF">AXK60_21735</name>
</gene>
<feature type="chain" id="PRO_5007483621" evidence="1">
    <location>
        <begin position="25"/>
        <end position="144"/>
    </location>
</feature>
<accession>A0A138AUI7</accession>
<evidence type="ECO:0000313" key="3">
    <source>
        <dbReference type="Proteomes" id="UP000070258"/>
    </source>
</evidence>
<dbReference type="Proteomes" id="UP000070258">
    <property type="component" value="Unassembled WGS sequence"/>
</dbReference>
<reference evidence="3" key="1">
    <citation type="submission" date="2016-02" db="EMBL/GenBank/DDBJ databases">
        <authorList>
            <person name="Wen L."/>
            <person name="He K."/>
            <person name="Yang H."/>
        </authorList>
    </citation>
    <scope>NUCLEOTIDE SEQUENCE [LARGE SCALE GENOMIC DNA]</scope>
    <source>
        <strain evidence="3">JCM 15929</strain>
    </source>
</reference>
<keyword evidence="1" id="KW-0732">Signal</keyword>
<evidence type="ECO:0000256" key="1">
    <source>
        <dbReference type="SAM" id="SignalP"/>
    </source>
</evidence>
<dbReference type="RefSeq" id="WP_068570191.1">
    <property type="nucleotide sequence ID" value="NZ_LSRF01000007.1"/>
</dbReference>
<feature type="signal peptide" evidence="1">
    <location>
        <begin position="1"/>
        <end position="24"/>
    </location>
</feature>
<organism evidence="2 3">
    <name type="scientific">Tsukamurella pseudospumae</name>
    <dbReference type="NCBI Taxonomy" id="239498"/>
    <lineage>
        <taxon>Bacteria</taxon>
        <taxon>Bacillati</taxon>
        <taxon>Actinomycetota</taxon>
        <taxon>Actinomycetes</taxon>
        <taxon>Mycobacteriales</taxon>
        <taxon>Tsukamurellaceae</taxon>
        <taxon>Tsukamurella</taxon>
    </lineage>
</organism>
<name>A0A138AUI7_9ACTN</name>
<protein>
    <submittedName>
        <fullName evidence="2">Uncharacterized protein</fullName>
    </submittedName>
</protein>
<dbReference type="AlphaFoldDB" id="A0A138AUI7"/>
<dbReference type="OrthoDB" id="4406657at2"/>
<dbReference type="EMBL" id="LSRF01000007">
    <property type="protein sequence ID" value="KXP14110.1"/>
    <property type="molecule type" value="Genomic_DNA"/>
</dbReference>
<proteinExistence type="predicted"/>